<sequence length="137" mass="15888">MTTARITIEPMQPKYNPQVGRLLVHGFRGKFQHLTNMSDDDHALFFEKLFDYFPTEASNQKMIALQEGEVIGTLSIKWYVKSNMQQEKQNLPPWKSFNSFGIWNFLKLLSLPSQIKTGGPSIRTRSYHSILIQKKIV</sequence>
<keyword evidence="2" id="KW-1185">Reference proteome</keyword>
<reference evidence="1 2" key="1">
    <citation type="submission" date="2016-03" db="EMBL/GenBank/DDBJ databases">
        <title>Draft genome sequence of Paenibacillus glacialis DSM 22343.</title>
        <authorList>
            <person name="Shin S.-K."/>
            <person name="Yi H."/>
        </authorList>
    </citation>
    <scope>NUCLEOTIDE SEQUENCE [LARGE SCALE GENOMIC DNA]</scope>
    <source>
        <strain evidence="1 2">DSM 22343</strain>
    </source>
</reference>
<dbReference type="EMBL" id="LVJH01000026">
    <property type="protein sequence ID" value="OAB41879.1"/>
    <property type="molecule type" value="Genomic_DNA"/>
</dbReference>
<comment type="caution">
    <text evidence="1">The sequence shown here is derived from an EMBL/GenBank/DDBJ whole genome shotgun (WGS) entry which is preliminary data.</text>
</comment>
<evidence type="ECO:0008006" key="3">
    <source>
        <dbReference type="Google" id="ProtNLM"/>
    </source>
</evidence>
<evidence type="ECO:0000313" key="1">
    <source>
        <dbReference type="EMBL" id="OAB41879.1"/>
    </source>
</evidence>
<dbReference type="AlphaFoldDB" id="A0A168KDR1"/>
<protein>
    <recommendedName>
        <fullName evidence="3">N-acetyltransferase domain-containing protein</fullName>
    </recommendedName>
</protein>
<dbReference type="Proteomes" id="UP000076967">
    <property type="component" value="Unassembled WGS sequence"/>
</dbReference>
<proteinExistence type="predicted"/>
<gene>
    <name evidence="1" type="ORF">PGLA_14890</name>
</gene>
<dbReference type="STRING" id="494026.PGLA_14890"/>
<name>A0A168KDR1_9BACL</name>
<evidence type="ECO:0000313" key="2">
    <source>
        <dbReference type="Proteomes" id="UP000076967"/>
    </source>
</evidence>
<dbReference type="RefSeq" id="WP_068534061.1">
    <property type="nucleotide sequence ID" value="NZ_LVJH01000026.1"/>
</dbReference>
<accession>A0A168KDR1</accession>
<organism evidence="1 2">
    <name type="scientific">Paenibacillus glacialis</name>
    <dbReference type="NCBI Taxonomy" id="494026"/>
    <lineage>
        <taxon>Bacteria</taxon>
        <taxon>Bacillati</taxon>
        <taxon>Bacillota</taxon>
        <taxon>Bacilli</taxon>
        <taxon>Bacillales</taxon>
        <taxon>Paenibacillaceae</taxon>
        <taxon>Paenibacillus</taxon>
    </lineage>
</organism>